<gene>
    <name evidence="13" type="ORF">IFO71_17035</name>
</gene>
<dbReference type="RefSeq" id="WP_192030870.1">
    <property type="nucleotide sequence ID" value="NZ_JACYTR010000052.1"/>
</dbReference>
<dbReference type="Gene3D" id="2.170.190.11">
    <property type="entry name" value="Molybdopterin biosynthesis moea protein, domain 3"/>
    <property type="match status" value="1"/>
</dbReference>
<proteinExistence type="inferred from homology"/>
<evidence type="ECO:0000256" key="6">
    <source>
        <dbReference type="ARBA" id="ARBA00022679"/>
    </source>
</evidence>
<dbReference type="SMART" id="SM00852">
    <property type="entry name" value="MoCF_biosynth"/>
    <property type="match status" value="1"/>
</dbReference>
<dbReference type="PANTHER" id="PTHR10192">
    <property type="entry name" value="MOLYBDOPTERIN BIOSYNTHESIS PROTEIN"/>
    <property type="match status" value="1"/>
</dbReference>
<evidence type="ECO:0000256" key="2">
    <source>
        <dbReference type="ARBA" id="ARBA00002901"/>
    </source>
</evidence>
<dbReference type="SUPFAM" id="SSF63867">
    <property type="entry name" value="MoeA C-terminal domain-like"/>
    <property type="match status" value="1"/>
</dbReference>
<evidence type="ECO:0000256" key="1">
    <source>
        <dbReference type="ARBA" id="ARBA00001946"/>
    </source>
</evidence>
<accession>A0AAW3ZPL3</accession>
<keyword evidence="5 11" id="KW-0500">Molybdenum</keyword>
<name>A0AAW3ZPL3_9GAMM</name>
<evidence type="ECO:0000256" key="7">
    <source>
        <dbReference type="ARBA" id="ARBA00022723"/>
    </source>
</evidence>
<dbReference type="CDD" id="cd00887">
    <property type="entry name" value="MoeA"/>
    <property type="match status" value="1"/>
</dbReference>
<dbReference type="Gene3D" id="3.40.980.10">
    <property type="entry name" value="MoaB/Mog-like domain"/>
    <property type="match status" value="1"/>
</dbReference>
<dbReference type="InterPro" id="IPR005111">
    <property type="entry name" value="MoeA_C_domain_IV"/>
</dbReference>
<dbReference type="NCBIfam" id="TIGR00177">
    <property type="entry name" value="molyb_syn"/>
    <property type="match status" value="1"/>
</dbReference>
<dbReference type="GO" id="GO:0006777">
    <property type="term" value="P:Mo-molybdopterin cofactor biosynthetic process"/>
    <property type="evidence" value="ECO:0007669"/>
    <property type="project" value="UniProtKB-UniRule"/>
</dbReference>
<keyword evidence="7 11" id="KW-0479">Metal-binding</keyword>
<dbReference type="FunFam" id="3.40.980.10:FF:000004">
    <property type="entry name" value="Molybdopterin molybdenumtransferase"/>
    <property type="match status" value="1"/>
</dbReference>
<dbReference type="SUPFAM" id="SSF63882">
    <property type="entry name" value="MoeA N-terminal region -like"/>
    <property type="match status" value="1"/>
</dbReference>
<dbReference type="GO" id="GO:0046872">
    <property type="term" value="F:metal ion binding"/>
    <property type="evidence" value="ECO:0007669"/>
    <property type="project" value="UniProtKB-UniRule"/>
</dbReference>
<evidence type="ECO:0000256" key="9">
    <source>
        <dbReference type="ARBA" id="ARBA00023150"/>
    </source>
</evidence>
<evidence type="ECO:0000256" key="5">
    <source>
        <dbReference type="ARBA" id="ARBA00022505"/>
    </source>
</evidence>
<evidence type="ECO:0000259" key="12">
    <source>
        <dbReference type="SMART" id="SM00852"/>
    </source>
</evidence>
<dbReference type="InterPro" id="IPR038987">
    <property type="entry name" value="MoeA-like"/>
</dbReference>
<dbReference type="Proteomes" id="UP000613768">
    <property type="component" value="Unassembled WGS sequence"/>
</dbReference>
<evidence type="ECO:0000313" key="14">
    <source>
        <dbReference type="Proteomes" id="UP000613768"/>
    </source>
</evidence>
<dbReference type="SUPFAM" id="SSF53218">
    <property type="entry name" value="Molybdenum cofactor biosynthesis proteins"/>
    <property type="match status" value="1"/>
</dbReference>
<keyword evidence="6 11" id="KW-0808">Transferase</keyword>
<dbReference type="InterPro" id="IPR036135">
    <property type="entry name" value="MoeA_linker/N_sf"/>
</dbReference>
<dbReference type="GO" id="GO:0061599">
    <property type="term" value="F:molybdopterin molybdotransferase activity"/>
    <property type="evidence" value="ECO:0007669"/>
    <property type="project" value="UniProtKB-UniRule"/>
</dbReference>
<keyword evidence="8 11" id="KW-0460">Magnesium</keyword>
<keyword evidence="9 11" id="KW-0501">Molybdenum cofactor biosynthesis</keyword>
<comment type="function">
    <text evidence="2 11">Catalyzes the insertion of molybdate into adenylated molybdopterin with the concomitant release of AMP.</text>
</comment>
<comment type="catalytic activity">
    <reaction evidence="10">
        <text>adenylyl-molybdopterin + molybdate = Mo-molybdopterin + AMP + H(+)</text>
        <dbReference type="Rhea" id="RHEA:35047"/>
        <dbReference type="ChEBI" id="CHEBI:15378"/>
        <dbReference type="ChEBI" id="CHEBI:36264"/>
        <dbReference type="ChEBI" id="CHEBI:62727"/>
        <dbReference type="ChEBI" id="CHEBI:71302"/>
        <dbReference type="ChEBI" id="CHEBI:456215"/>
        <dbReference type="EC" id="2.10.1.1"/>
    </reaction>
</comment>
<reference evidence="13 14" key="1">
    <citation type="submission" date="2020-09" db="EMBL/GenBank/DDBJ databases">
        <title>Pseudoxanthomonas sp. CAU 1598 isolated from sand of Yaerae Beach.</title>
        <authorList>
            <person name="Kim W."/>
        </authorList>
    </citation>
    <scope>NUCLEOTIDE SEQUENCE [LARGE SCALE GENOMIC DNA]</scope>
    <source>
        <strain evidence="13 14">CAU 1598</strain>
    </source>
</reference>
<comment type="pathway">
    <text evidence="3 11">Cofactor biosynthesis; molybdopterin biosynthesis.</text>
</comment>
<feature type="domain" description="MoaB/Mog" evidence="12">
    <location>
        <begin position="180"/>
        <end position="321"/>
    </location>
</feature>
<comment type="caution">
    <text evidence="13">The sequence shown here is derived from an EMBL/GenBank/DDBJ whole genome shotgun (WGS) entry which is preliminary data.</text>
</comment>
<dbReference type="EC" id="2.10.1.1" evidence="11"/>
<dbReference type="Pfam" id="PF03454">
    <property type="entry name" value="MoeA_C"/>
    <property type="match status" value="1"/>
</dbReference>
<dbReference type="Pfam" id="PF00994">
    <property type="entry name" value="MoCF_biosynth"/>
    <property type="match status" value="1"/>
</dbReference>
<keyword evidence="14" id="KW-1185">Reference proteome</keyword>
<evidence type="ECO:0000256" key="8">
    <source>
        <dbReference type="ARBA" id="ARBA00022842"/>
    </source>
</evidence>
<evidence type="ECO:0000256" key="4">
    <source>
        <dbReference type="ARBA" id="ARBA00010763"/>
    </source>
</evidence>
<dbReference type="NCBIfam" id="NF045515">
    <property type="entry name" value="Glp_gephyrin"/>
    <property type="match status" value="1"/>
</dbReference>
<evidence type="ECO:0000256" key="10">
    <source>
        <dbReference type="ARBA" id="ARBA00047317"/>
    </source>
</evidence>
<dbReference type="EMBL" id="JACYTR010000052">
    <property type="protein sequence ID" value="MBD8527450.1"/>
    <property type="molecule type" value="Genomic_DNA"/>
</dbReference>
<evidence type="ECO:0000256" key="11">
    <source>
        <dbReference type="RuleBase" id="RU365090"/>
    </source>
</evidence>
<dbReference type="Pfam" id="PF03453">
    <property type="entry name" value="MoeA_N"/>
    <property type="match status" value="1"/>
</dbReference>
<dbReference type="InterPro" id="IPR001453">
    <property type="entry name" value="MoaB/Mog_dom"/>
</dbReference>
<comment type="similarity">
    <text evidence="4 11">Belongs to the MoeA family.</text>
</comment>
<dbReference type="InterPro" id="IPR036688">
    <property type="entry name" value="MoeA_C_domain_IV_sf"/>
</dbReference>
<sequence length="417" mass="44134">MMDYADALQEILALAGAAQLDTLPCAQAAGRVLAQACSAQEHLPPFDNTAMDGYALFAPENGLPVGSKLPVVGLLPAGDAAGDYQAGAIEIMTGAPIPSGCNAVIPVECIGLTQREDSSPAEIELQEPVHPGQHVRKAGEDIRAGEPLLAAGCRLGAVETTLLAAQGIESVKVARSPRIAIISTGKELVDDPRQALAAGQIRNSNRPYLQLRAADAGAEVVSTDTVSDDIDAFVTALDRALASGADMIISTGAVSMGRFDFVPEALQRFGATMRFHKTRIRPGKPILFATLPDGQLFFGLPGNPVSSAVGFRFFVEPAIRQRLGLPAESALRLPLANALPKKPPLRLHLKGRVELDAEGRLRARILPGQESFRIRPLLDANCWIVVEHDRPALAESDLVIVVSLCHLSPLVFSGVLT</sequence>
<evidence type="ECO:0000256" key="3">
    <source>
        <dbReference type="ARBA" id="ARBA00005046"/>
    </source>
</evidence>
<organism evidence="13 14">
    <name type="scientific">Pseudomarimonas arenosa</name>
    <dbReference type="NCBI Taxonomy" id="2774145"/>
    <lineage>
        <taxon>Bacteria</taxon>
        <taxon>Pseudomonadati</taxon>
        <taxon>Pseudomonadota</taxon>
        <taxon>Gammaproteobacteria</taxon>
        <taxon>Lysobacterales</taxon>
        <taxon>Lysobacteraceae</taxon>
        <taxon>Pseudomarimonas</taxon>
    </lineage>
</organism>
<dbReference type="InterPro" id="IPR005110">
    <property type="entry name" value="MoeA_linker/N"/>
</dbReference>
<evidence type="ECO:0000313" key="13">
    <source>
        <dbReference type="EMBL" id="MBD8527450.1"/>
    </source>
</evidence>
<dbReference type="PANTHER" id="PTHR10192:SF5">
    <property type="entry name" value="GEPHYRIN"/>
    <property type="match status" value="1"/>
</dbReference>
<dbReference type="InterPro" id="IPR036425">
    <property type="entry name" value="MoaB/Mog-like_dom_sf"/>
</dbReference>
<dbReference type="Gene3D" id="3.90.105.10">
    <property type="entry name" value="Molybdopterin biosynthesis moea protein, domain 2"/>
    <property type="match status" value="1"/>
</dbReference>
<dbReference type="AlphaFoldDB" id="A0AAW3ZPL3"/>
<protein>
    <recommendedName>
        <fullName evidence="11">Molybdopterin molybdenumtransferase</fullName>
        <ecNumber evidence="11">2.10.1.1</ecNumber>
    </recommendedName>
</protein>
<dbReference type="GO" id="GO:0005829">
    <property type="term" value="C:cytosol"/>
    <property type="evidence" value="ECO:0007669"/>
    <property type="project" value="TreeGrafter"/>
</dbReference>
<comment type="cofactor">
    <cofactor evidence="1 11">
        <name>Mg(2+)</name>
        <dbReference type="ChEBI" id="CHEBI:18420"/>
    </cofactor>
</comment>
<dbReference type="Gene3D" id="2.40.340.10">
    <property type="entry name" value="MoeA, C-terminal, domain IV"/>
    <property type="match status" value="1"/>
</dbReference>